<gene>
    <name evidence="3" type="ORF">LTR24_003909</name>
</gene>
<feature type="region of interest" description="Disordered" evidence="2">
    <location>
        <begin position="139"/>
        <end position="160"/>
    </location>
</feature>
<feature type="compositionally biased region" description="Basic and acidic residues" evidence="2">
    <location>
        <begin position="80"/>
        <end position="102"/>
    </location>
</feature>
<dbReference type="Proteomes" id="UP001345013">
    <property type="component" value="Unassembled WGS sequence"/>
</dbReference>
<keyword evidence="1" id="KW-0175">Coiled coil</keyword>
<comment type="caution">
    <text evidence="3">The sequence shown here is derived from an EMBL/GenBank/DDBJ whole genome shotgun (WGS) entry which is preliminary data.</text>
</comment>
<accession>A0ABR0KDG9</accession>
<evidence type="ECO:0000313" key="4">
    <source>
        <dbReference type="Proteomes" id="UP001345013"/>
    </source>
</evidence>
<protein>
    <submittedName>
        <fullName evidence="3">Uncharacterized protein</fullName>
    </submittedName>
</protein>
<evidence type="ECO:0000256" key="1">
    <source>
        <dbReference type="SAM" id="Coils"/>
    </source>
</evidence>
<reference evidence="3 4" key="1">
    <citation type="submission" date="2023-08" db="EMBL/GenBank/DDBJ databases">
        <title>Black Yeasts Isolated from many extreme environments.</title>
        <authorList>
            <person name="Coleine C."/>
            <person name="Stajich J.E."/>
            <person name="Selbmann L."/>
        </authorList>
    </citation>
    <scope>NUCLEOTIDE SEQUENCE [LARGE SCALE GENOMIC DNA]</scope>
    <source>
        <strain evidence="3 4">CCFEE 5885</strain>
    </source>
</reference>
<sequence length="447" mass="48885">MFAARRKPKRVVSNDAPQDASKHQDEDTGPVVRRPNAAPKTKSKLRISFDPGAESTLDDQITESSTSAKTPRLPASYLSRGERERDHVERPSYSKSYLDELKGSTPSTPKDLSLYNSSVEEEGDLPTQTGALDIASKFGTNSANPTAIPSAAEIQEKKDRRLRLAREQQADALGNSSKKGGSINNQDDFISLDAYGSDGEFKPSRLRVSTHLHNDRLANAQEYTRLIPEDEDIAEGFESFIDDDHEKNAKSGRILMGMKSENVNDRQSIRHLIDSAEGLHASASDSDDPSNHSGDDDSDTSASHAYIAAQTSHGTSFSHLTREQRRRHEKDLLRPRAPDKTTPVPTLAAGLSRLRELQSSAESNRQRAEMRKAEIRTRLAEVEAEKARIQTALEELASQLERTNQVISAQSGNANAAANGEAERGGDGGRIQVRQGGLDDIRALGLG</sequence>
<keyword evidence="4" id="KW-1185">Reference proteome</keyword>
<feature type="compositionally biased region" description="Polar residues" evidence="2">
    <location>
        <begin position="309"/>
        <end position="319"/>
    </location>
</feature>
<evidence type="ECO:0000313" key="3">
    <source>
        <dbReference type="EMBL" id="KAK5093905.1"/>
    </source>
</evidence>
<dbReference type="InterPro" id="IPR028211">
    <property type="entry name" value="Ntr2"/>
</dbReference>
<feature type="region of interest" description="Disordered" evidence="2">
    <location>
        <begin position="280"/>
        <end position="346"/>
    </location>
</feature>
<organism evidence="3 4">
    <name type="scientific">Lithohypha guttulata</name>
    <dbReference type="NCBI Taxonomy" id="1690604"/>
    <lineage>
        <taxon>Eukaryota</taxon>
        <taxon>Fungi</taxon>
        <taxon>Dikarya</taxon>
        <taxon>Ascomycota</taxon>
        <taxon>Pezizomycotina</taxon>
        <taxon>Eurotiomycetes</taxon>
        <taxon>Chaetothyriomycetidae</taxon>
        <taxon>Chaetothyriales</taxon>
        <taxon>Trichomeriaceae</taxon>
        <taxon>Lithohypha</taxon>
    </lineage>
</organism>
<feature type="compositionally biased region" description="Basic and acidic residues" evidence="2">
    <location>
        <begin position="437"/>
        <end position="447"/>
    </location>
</feature>
<feature type="compositionally biased region" description="Polar residues" evidence="2">
    <location>
        <begin position="104"/>
        <end position="118"/>
    </location>
</feature>
<feature type="region of interest" description="Disordered" evidence="2">
    <location>
        <begin position="1"/>
        <end position="127"/>
    </location>
</feature>
<feature type="compositionally biased region" description="Basic and acidic residues" evidence="2">
    <location>
        <begin position="329"/>
        <end position="339"/>
    </location>
</feature>
<feature type="coiled-coil region" evidence="1">
    <location>
        <begin position="351"/>
        <end position="406"/>
    </location>
</feature>
<evidence type="ECO:0000256" key="2">
    <source>
        <dbReference type="SAM" id="MobiDB-lite"/>
    </source>
</evidence>
<dbReference type="Pfam" id="PF15458">
    <property type="entry name" value="NTR2"/>
    <property type="match status" value="1"/>
</dbReference>
<feature type="compositionally biased region" description="Basic residues" evidence="2">
    <location>
        <begin position="1"/>
        <end position="10"/>
    </location>
</feature>
<dbReference type="EMBL" id="JAVRRG010000038">
    <property type="protein sequence ID" value="KAK5093905.1"/>
    <property type="molecule type" value="Genomic_DNA"/>
</dbReference>
<name>A0ABR0KDG9_9EURO</name>
<proteinExistence type="predicted"/>
<feature type="region of interest" description="Disordered" evidence="2">
    <location>
        <begin position="411"/>
        <end position="447"/>
    </location>
</feature>